<sequence length="60" mass="7069">MNKMMTITEVAKTIGVSPGTIKKWEEMGKIKKAKRDQKGRRVYYYEDAERLMAFHIVKSF</sequence>
<dbReference type="PROSITE" id="PS50937">
    <property type="entry name" value="HTH_MERR_2"/>
    <property type="match status" value="1"/>
</dbReference>
<evidence type="ECO:0000256" key="1">
    <source>
        <dbReference type="ARBA" id="ARBA00023015"/>
    </source>
</evidence>
<evidence type="ECO:0000259" key="4">
    <source>
        <dbReference type="PROSITE" id="PS50937"/>
    </source>
</evidence>
<dbReference type="CDD" id="cd04761">
    <property type="entry name" value="HTH_MerR-SF"/>
    <property type="match status" value="1"/>
</dbReference>
<keyword evidence="1" id="KW-0805">Transcription regulation</keyword>
<reference evidence="5" key="1">
    <citation type="journal article" date="2015" name="Nature">
        <title>Complex archaea that bridge the gap between prokaryotes and eukaryotes.</title>
        <authorList>
            <person name="Spang A."/>
            <person name="Saw J.H."/>
            <person name="Jorgensen S.L."/>
            <person name="Zaremba-Niedzwiedzka K."/>
            <person name="Martijn J."/>
            <person name="Lind A.E."/>
            <person name="van Eijk R."/>
            <person name="Schleper C."/>
            <person name="Guy L."/>
            <person name="Ettema T.J."/>
        </authorList>
    </citation>
    <scope>NUCLEOTIDE SEQUENCE</scope>
</reference>
<evidence type="ECO:0000256" key="2">
    <source>
        <dbReference type="ARBA" id="ARBA00023125"/>
    </source>
</evidence>
<dbReference type="InterPro" id="IPR009061">
    <property type="entry name" value="DNA-bd_dom_put_sf"/>
</dbReference>
<dbReference type="AlphaFoldDB" id="A0A0F9DEQ7"/>
<feature type="domain" description="HTH merR-type" evidence="4">
    <location>
        <begin position="4"/>
        <end position="60"/>
    </location>
</feature>
<dbReference type="PANTHER" id="PTHR30204:SF94">
    <property type="entry name" value="HEAVY METAL-DEPENDENT TRANSCRIPTIONAL REGULATOR HI_0293-RELATED"/>
    <property type="match status" value="1"/>
</dbReference>
<dbReference type="Gene3D" id="1.10.1660.10">
    <property type="match status" value="1"/>
</dbReference>
<dbReference type="Pfam" id="PF13411">
    <property type="entry name" value="MerR_1"/>
    <property type="match status" value="1"/>
</dbReference>
<dbReference type="GO" id="GO:0003700">
    <property type="term" value="F:DNA-binding transcription factor activity"/>
    <property type="evidence" value="ECO:0007669"/>
    <property type="project" value="InterPro"/>
</dbReference>
<dbReference type="EMBL" id="LAZR01031972">
    <property type="protein sequence ID" value="KKL52221.1"/>
    <property type="molecule type" value="Genomic_DNA"/>
</dbReference>
<dbReference type="SUPFAM" id="SSF46955">
    <property type="entry name" value="Putative DNA-binding domain"/>
    <property type="match status" value="1"/>
</dbReference>
<dbReference type="GO" id="GO:0003677">
    <property type="term" value="F:DNA binding"/>
    <property type="evidence" value="ECO:0007669"/>
    <property type="project" value="UniProtKB-KW"/>
</dbReference>
<accession>A0A0F9DEQ7</accession>
<evidence type="ECO:0000313" key="5">
    <source>
        <dbReference type="EMBL" id="KKL52221.1"/>
    </source>
</evidence>
<keyword evidence="2" id="KW-0238">DNA-binding</keyword>
<dbReference type="PANTHER" id="PTHR30204">
    <property type="entry name" value="REDOX-CYCLING DRUG-SENSING TRANSCRIPTIONAL ACTIVATOR SOXR"/>
    <property type="match status" value="1"/>
</dbReference>
<dbReference type="InterPro" id="IPR047057">
    <property type="entry name" value="MerR_fam"/>
</dbReference>
<dbReference type="InterPro" id="IPR000551">
    <property type="entry name" value="MerR-type_HTH_dom"/>
</dbReference>
<proteinExistence type="predicted"/>
<evidence type="ECO:0000256" key="3">
    <source>
        <dbReference type="ARBA" id="ARBA00023163"/>
    </source>
</evidence>
<comment type="caution">
    <text evidence="5">The sequence shown here is derived from an EMBL/GenBank/DDBJ whole genome shotgun (WGS) entry which is preliminary data.</text>
</comment>
<name>A0A0F9DEQ7_9ZZZZ</name>
<protein>
    <recommendedName>
        <fullName evidence="4">HTH merR-type domain-containing protein</fullName>
    </recommendedName>
</protein>
<organism evidence="5">
    <name type="scientific">marine sediment metagenome</name>
    <dbReference type="NCBI Taxonomy" id="412755"/>
    <lineage>
        <taxon>unclassified sequences</taxon>
        <taxon>metagenomes</taxon>
        <taxon>ecological metagenomes</taxon>
    </lineage>
</organism>
<gene>
    <name evidence="5" type="ORF">LCGC14_2287610</name>
</gene>
<keyword evidence="3" id="KW-0804">Transcription</keyword>